<evidence type="ECO:0000313" key="1">
    <source>
        <dbReference type="EMBL" id="NKG19407.1"/>
    </source>
</evidence>
<protein>
    <submittedName>
        <fullName evidence="1">DUF1697 domain-containing protein</fullName>
    </submittedName>
</protein>
<dbReference type="PANTHER" id="PTHR36439:SF1">
    <property type="entry name" value="DUF1697 DOMAIN-CONTAINING PROTEIN"/>
    <property type="match status" value="1"/>
</dbReference>
<proteinExistence type="predicted"/>
<gene>
    <name evidence="1" type="ORF">HED64_01635</name>
</gene>
<reference evidence="1 2" key="1">
    <citation type="submission" date="2020-04" db="EMBL/GenBank/DDBJ databases">
        <title>Paeniglutamicibacter sp. ANT13_2, a novel actinomycete isolated from sediment in Antarctica.</title>
        <authorList>
            <person name="Sakdapetsiri C."/>
            <person name="Pinyakong O."/>
        </authorList>
    </citation>
    <scope>NUCLEOTIDE SEQUENCE [LARGE SCALE GENOMIC DNA]</scope>
    <source>
        <strain evidence="1 2">ANT13_2</strain>
    </source>
</reference>
<name>A0ABX1FZM8_9MICC</name>
<dbReference type="PANTHER" id="PTHR36439">
    <property type="entry name" value="BLL4334 PROTEIN"/>
    <property type="match status" value="1"/>
</dbReference>
<comment type="caution">
    <text evidence="1">The sequence shown here is derived from an EMBL/GenBank/DDBJ whole genome shotgun (WGS) entry which is preliminary data.</text>
</comment>
<dbReference type="RefSeq" id="WP_168150369.1">
    <property type="nucleotide sequence ID" value="NZ_JAAWVT010000001.1"/>
</dbReference>
<dbReference type="SUPFAM" id="SSF160379">
    <property type="entry name" value="SP0830-like"/>
    <property type="match status" value="1"/>
</dbReference>
<dbReference type="EMBL" id="JAAWVT010000001">
    <property type="protein sequence ID" value="NKG19407.1"/>
    <property type="molecule type" value="Genomic_DNA"/>
</dbReference>
<dbReference type="PIRSF" id="PIRSF008502">
    <property type="entry name" value="UCP008502"/>
    <property type="match status" value="1"/>
</dbReference>
<dbReference type="Gene3D" id="3.30.70.1280">
    <property type="entry name" value="SP0830-like domains"/>
    <property type="match status" value="1"/>
</dbReference>
<accession>A0ABX1FZM8</accession>
<evidence type="ECO:0000313" key="2">
    <source>
        <dbReference type="Proteomes" id="UP000746595"/>
    </source>
</evidence>
<dbReference type="Proteomes" id="UP000746595">
    <property type="component" value="Unassembled WGS sequence"/>
</dbReference>
<dbReference type="InterPro" id="IPR012545">
    <property type="entry name" value="DUF1697"/>
</dbReference>
<organism evidence="1 2">
    <name type="scientific">Paeniglutamicibacter terrestris</name>
    <dbReference type="NCBI Taxonomy" id="2723403"/>
    <lineage>
        <taxon>Bacteria</taxon>
        <taxon>Bacillati</taxon>
        <taxon>Actinomycetota</taxon>
        <taxon>Actinomycetes</taxon>
        <taxon>Micrococcales</taxon>
        <taxon>Micrococcaceae</taxon>
        <taxon>Paeniglutamicibacter</taxon>
    </lineage>
</organism>
<keyword evidence="2" id="KW-1185">Reference proteome</keyword>
<dbReference type="Pfam" id="PF08002">
    <property type="entry name" value="DUF1697"/>
    <property type="match status" value="1"/>
</dbReference>
<sequence length="183" mass="19936">MNFFAVFLRGVNVGGVKVLMKDLTTLLQDTGFESIRTFLASGNVVLAAEEADPLVIKNRIEAALLEHYGREIPVIVQDAAQLDHFVQEYPFVPAEDGIARHRYLVLTSTTEDAAAILNNAPDPTATERLAALGHGICWEVERGDSLGTPLAKHFTKVASKFLVTTRNMNTIEKIDAAMRAASA</sequence>